<accession>A0A3P8J394</accession>
<evidence type="ECO:0000313" key="2">
    <source>
        <dbReference type="Proteomes" id="UP000050761"/>
    </source>
</evidence>
<organism evidence="2 3">
    <name type="scientific">Heligmosomoides polygyrus</name>
    <name type="common">Parasitic roundworm</name>
    <dbReference type="NCBI Taxonomy" id="6339"/>
    <lineage>
        <taxon>Eukaryota</taxon>
        <taxon>Metazoa</taxon>
        <taxon>Ecdysozoa</taxon>
        <taxon>Nematoda</taxon>
        <taxon>Chromadorea</taxon>
        <taxon>Rhabditida</taxon>
        <taxon>Rhabditina</taxon>
        <taxon>Rhabditomorpha</taxon>
        <taxon>Strongyloidea</taxon>
        <taxon>Heligmosomidae</taxon>
        <taxon>Heligmosomoides</taxon>
    </lineage>
</organism>
<dbReference type="AlphaFoldDB" id="A0A183GXF2"/>
<reference evidence="3" key="2">
    <citation type="submission" date="2019-09" db="UniProtKB">
        <authorList>
            <consortium name="WormBaseParasite"/>
        </authorList>
    </citation>
    <scope>IDENTIFICATION</scope>
</reference>
<reference evidence="1 2" key="1">
    <citation type="submission" date="2018-11" db="EMBL/GenBank/DDBJ databases">
        <authorList>
            <consortium name="Pathogen Informatics"/>
        </authorList>
    </citation>
    <scope>NUCLEOTIDE SEQUENCE [LARGE SCALE GENOMIC DNA]</scope>
</reference>
<proteinExistence type="predicted"/>
<dbReference type="EMBL" id="UZAH01043424">
    <property type="protein sequence ID" value="VDP63239.1"/>
    <property type="molecule type" value="Genomic_DNA"/>
</dbReference>
<protein>
    <submittedName>
        <fullName evidence="3">Reverse transcriptase domain-containing protein</fullName>
    </submittedName>
</protein>
<accession>A0A183GXF2</accession>
<keyword evidence="2" id="KW-1185">Reference proteome</keyword>
<dbReference type="Proteomes" id="UP000050761">
    <property type="component" value="Unassembled WGS sequence"/>
</dbReference>
<gene>
    <name evidence="1" type="ORF">HPBE_LOCUS27371</name>
</gene>
<evidence type="ECO:0000313" key="1">
    <source>
        <dbReference type="EMBL" id="VDP63239.1"/>
    </source>
</evidence>
<evidence type="ECO:0000313" key="3">
    <source>
        <dbReference type="WBParaSite" id="HPBE_0002737201-mRNA-1"/>
    </source>
</evidence>
<dbReference type="WBParaSite" id="HPBE_0002737201-mRNA-1">
    <property type="protein sequence ID" value="HPBE_0002737201-mRNA-1"/>
    <property type="gene ID" value="HPBE_0002737201"/>
</dbReference>
<sequence>MELSKEHIRGLLLCDFKYGFVRSGRESDVDNNRLQQLVESDPRWTTREPPQDLGVHYAITARHYINWVGAQVGVVGSP</sequence>
<name>A0A183GXF2_HELPZ</name>